<dbReference type="EMBL" id="JALQCY010000001">
    <property type="protein sequence ID" value="MCK9792839.1"/>
    <property type="molecule type" value="Genomic_DNA"/>
</dbReference>
<sequence>MTRVDLRDLGTRTVTDARRARTTMATRNVADALVDRLTDWGVGRVFGYAGDGIDPILGALRRREDDVELVTARHEEMAAFMATGHAKYGGGVGVCLATQGPGAIHLLNGLYDAKLDRKPVVAIVGQVVTTALGAGYQQEVDLHTLFKDVCAQYLQTVTTPEQLGHVLDDAFRTALATSSPVCVVVPHDVQQAEAADGASVAHGVVPSSTAYAAGRAVPSAEQLRQAADVLGSGERVALLVGQGAQHAGEQVRAVAERLGAGVTTSLLGKPVLDESWPLHCGVMGHLGTTASADLMAGCDRLLIVGSNDPWTEFYPAPGQARAVQVDLSARNVGTKHPVEVALVGDSAQTLEALLPLLPEREGWTRDVEGFVAGWQETARQRVAQDTGERLNPQAVVHELGAHLPDDVQVAVDVGSVTYWYARFLRLPPGAPAHLSSTLASMGSAMPYAVAAKLLHPDRPVLALAGDGAMQMNGLSELITVAARWRDWADPRLVVLVLSNGDLAEVTWEQREMEGDPRFLASQTVPPFPYAGYAELLGLRGVRVERGDDLTGVCREAWRADRPVLVEAVVDPDTPLLPPRQPDEKVQRMVDGLGQEPGGDRARALLDDQREHERRHRP</sequence>
<dbReference type="InterPro" id="IPR029061">
    <property type="entry name" value="THDP-binding"/>
</dbReference>
<evidence type="ECO:0000256" key="4">
    <source>
        <dbReference type="SAM" id="MobiDB-lite"/>
    </source>
</evidence>
<dbReference type="Pfam" id="PF02775">
    <property type="entry name" value="TPP_enzyme_C"/>
    <property type="match status" value="1"/>
</dbReference>
<evidence type="ECO:0000256" key="2">
    <source>
        <dbReference type="ARBA" id="ARBA00023052"/>
    </source>
</evidence>
<dbReference type="Proteomes" id="UP001651050">
    <property type="component" value="Unassembled WGS sequence"/>
</dbReference>
<dbReference type="PANTHER" id="PTHR42981:SF2">
    <property type="entry name" value="PYRUVATE DEHYDROGENASE [UBIQUINONE]"/>
    <property type="match status" value="1"/>
</dbReference>
<dbReference type="SUPFAM" id="SSF52518">
    <property type="entry name" value="Thiamin diphosphate-binding fold (THDP-binding)"/>
    <property type="match status" value="2"/>
</dbReference>
<evidence type="ECO:0000256" key="1">
    <source>
        <dbReference type="ARBA" id="ARBA00007812"/>
    </source>
</evidence>
<gene>
    <name evidence="8" type="ORF">M1843_03635</name>
</gene>
<keyword evidence="9" id="KW-1185">Reference proteome</keyword>
<dbReference type="InterPro" id="IPR012001">
    <property type="entry name" value="Thiamin_PyroP_enz_TPP-bd_dom"/>
</dbReference>
<keyword evidence="2 3" id="KW-0786">Thiamine pyrophosphate</keyword>
<dbReference type="Gene3D" id="3.40.50.1220">
    <property type="entry name" value="TPP-binding domain"/>
    <property type="match status" value="1"/>
</dbReference>
<evidence type="ECO:0000256" key="3">
    <source>
        <dbReference type="RuleBase" id="RU362132"/>
    </source>
</evidence>
<dbReference type="Pfam" id="PF02776">
    <property type="entry name" value="TPP_enzyme_N"/>
    <property type="match status" value="1"/>
</dbReference>
<dbReference type="CDD" id="cd07039">
    <property type="entry name" value="TPP_PYR_POX"/>
    <property type="match status" value="1"/>
</dbReference>
<comment type="similarity">
    <text evidence="1 3">Belongs to the TPP enzyme family.</text>
</comment>
<dbReference type="InterPro" id="IPR011766">
    <property type="entry name" value="TPP_enzyme_TPP-bd"/>
</dbReference>
<evidence type="ECO:0000259" key="7">
    <source>
        <dbReference type="Pfam" id="PF02776"/>
    </source>
</evidence>
<dbReference type="InterPro" id="IPR029035">
    <property type="entry name" value="DHS-like_NAD/FAD-binding_dom"/>
</dbReference>
<feature type="domain" description="Thiamine pyrophosphate enzyme central" evidence="5">
    <location>
        <begin position="223"/>
        <end position="353"/>
    </location>
</feature>
<evidence type="ECO:0000313" key="9">
    <source>
        <dbReference type="Proteomes" id="UP001651050"/>
    </source>
</evidence>
<accession>A0ABT0J049</accession>
<dbReference type="InterPro" id="IPR047210">
    <property type="entry name" value="TPP_PYR_POXB-like"/>
</dbReference>
<dbReference type="Gene3D" id="3.40.50.970">
    <property type="match status" value="2"/>
</dbReference>
<protein>
    <submittedName>
        <fullName evidence="8">Thiamine pyrophosphate-requiring protein</fullName>
    </submittedName>
</protein>
<dbReference type="PANTHER" id="PTHR42981">
    <property type="entry name" value="PYRUVATE DEHYDROGENASE [UBIQUINONE]"/>
    <property type="match status" value="1"/>
</dbReference>
<feature type="domain" description="Thiamine pyrophosphate enzyme TPP-binding" evidence="6">
    <location>
        <begin position="412"/>
        <end position="566"/>
    </location>
</feature>
<evidence type="ECO:0000313" key="8">
    <source>
        <dbReference type="EMBL" id="MCK9792839.1"/>
    </source>
</evidence>
<dbReference type="NCBIfam" id="NF006129">
    <property type="entry name" value="PRK08273.1"/>
    <property type="match status" value="1"/>
</dbReference>
<organism evidence="8 9">
    <name type="scientific">Isoptericola peretonis</name>
    <dbReference type="NCBI Taxonomy" id="2918523"/>
    <lineage>
        <taxon>Bacteria</taxon>
        <taxon>Bacillati</taxon>
        <taxon>Actinomycetota</taxon>
        <taxon>Actinomycetes</taxon>
        <taxon>Micrococcales</taxon>
        <taxon>Promicromonosporaceae</taxon>
        <taxon>Isoptericola</taxon>
    </lineage>
</organism>
<reference evidence="8 9" key="1">
    <citation type="submission" date="2022-02" db="EMBL/GenBank/DDBJ databases">
        <title>The car tank lid bacteriome: a reservoir of bacteria with potential in bioremediation of fuel.</title>
        <authorList>
            <person name="Vidal-Verdu A."/>
            <person name="Gomez-Martinez D."/>
            <person name="Latorre-Perez A."/>
            <person name="Pereto J."/>
            <person name="Porcar M."/>
        </authorList>
    </citation>
    <scope>NUCLEOTIDE SEQUENCE [LARGE SCALE GENOMIC DNA]</scope>
    <source>
        <strain evidence="8 9">4D.3</strain>
    </source>
</reference>
<feature type="compositionally biased region" description="Basic and acidic residues" evidence="4">
    <location>
        <begin position="597"/>
        <end position="611"/>
    </location>
</feature>
<dbReference type="InterPro" id="IPR047211">
    <property type="entry name" value="POXB-like"/>
</dbReference>
<dbReference type="SUPFAM" id="SSF52467">
    <property type="entry name" value="DHS-like NAD/FAD-binding domain"/>
    <property type="match status" value="1"/>
</dbReference>
<evidence type="ECO:0000259" key="5">
    <source>
        <dbReference type="Pfam" id="PF00205"/>
    </source>
</evidence>
<evidence type="ECO:0000259" key="6">
    <source>
        <dbReference type="Pfam" id="PF02775"/>
    </source>
</evidence>
<dbReference type="PROSITE" id="PS00187">
    <property type="entry name" value="TPP_ENZYMES"/>
    <property type="match status" value="1"/>
</dbReference>
<dbReference type="Pfam" id="PF00205">
    <property type="entry name" value="TPP_enzyme_M"/>
    <property type="match status" value="1"/>
</dbReference>
<dbReference type="InterPro" id="IPR012000">
    <property type="entry name" value="Thiamin_PyroP_enz_cen_dom"/>
</dbReference>
<dbReference type="RefSeq" id="WP_416342686.1">
    <property type="nucleotide sequence ID" value="NZ_JALQCY010000001.1"/>
</dbReference>
<feature type="domain" description="Thiamine pyrophosphate enzyme N-terminal TPP-binding" evidence="7">
    <location>
        <begin position="28"/>
        <end position="142"/>
    </location>
</feature>
<name>A0ABT0J049_9MICO</name>
<proteinExistence type="inferred from homology"/>
<dbReference type="InterPro" id="IPR000399">
    <property type="entry name" value="TPP-bd_CS"/>
</dbReference>
<comment type="caution">
    <text evidence="8">The sequence shown here is derived from an EMBL/GenBank/DDBJ whole genome shotgun (WGS) entry which is preliminary data.</text>
</comment>
<feature type="region of interest" description="Disordered" evidence="4">
    <location>
        <begin position="589"/>
        <end position="617"/>
    </location>
</feature>